<proteinExistence type="predicted"/>
<feature type="region of interest" description="Disordered" evidence="1">
    <location>
        <begin position="72"/>
        <end position="169"/>
    </location>
</feature>
<comment type="caution">
    <text evidence="2">The sequence shown here is derived from an EMBL/GenBank/DDBJ whole genome shotgun (WGS) entry which is preliminary data.</text>
</comment>
<accession>A0ABP9QKE2</accession>
<organism evidence="2 3">
    <name type="scientific">Pseudonocardia eucalypti</name>
    <dbReference type="NCBI Taxonomy" id="648755"/>
    <lineage>
        <taxon>Bacteria</taxon>
        <taxon>Bacillati</taxon>
        <taxon>Actinomycetota</taxon>
        <taxon>Actinomycetes</taxon>
        <taxon>Pseudonocardiales</taxon>
        <taxon>Pseudonocardiaceae</taxon>
        <taxon>Pseudonocardia</taxon>
    </lineage>
</organism>
<evidence type="ECO:0000256" key="1">
    <source>
        <dbReference type="SAM" id="MobiDB-lite"/>
    </source>
</evidence>
<feature type="compositionally biased region" description="Polar residues" evidence="1">
    <location>
        <begin position="1"/>
        <end position="17"/>
    </location>
</feature>
<reference evidence="3" key="1">
    <citation type="journal article" date="2019" name="Int. J. Syst. Evol. Microbiol.">
        <title>The Global Catalogue of Microorganisms (GCM) 10K type strain sequencing project: providing services to taxonomists for standard genome sequencing and annotation.</title>
        <authorList>
            <consortium name="The Broad Institute Genomics Platform"/>
            <consortium name="The Broad Institute Genome Sequencing Center for Infectious Disease"/>
            <person name="Wu L."/>
            <person name="Ma J."/>
        </authorList>
    </citation>
    <scope>NUCLEOTIDE SEQUENCE [LARGE SCALE GENOMIC DNA]</scope>
    <source>
        <strain evidence="3">JCM 18303</strain>
    </source>
</reference>
<protein>
    <submittedName>
        <fullName evidence="2">Uncharacterized protein</fullName>
    </submittedName>
</protein>
<evidence type="ECO:0000313" key="3">
    <source>
        <dbReference type="Proteomes" id="UP001428817"/>
    </source>
</evidence>
<evidence type="ECO:0000313" key="2">
    <source>
        <dbReference type="EMBL" id="GAA5163435.1"/>
    </source>
</evidence>
<sequence>MSEITDASETVPGSASASVGIAPIPSTARAASSPLAAQRGQCPRVVTARSPASTVNAVTSPVVAVTAKDIVAPPSRSGPASNTAPAKKVASIPGGPRASRMWRSVNRAPQPVTIAPAPTSSGTSAPASPSTANPPPTNKVVPNAAASVRVSPSRDRCAGIGSEGPPTKCAQASRTVCRTFTTTASMPPSRTVPRTTVPRTGNPAAMRVGASATASPAAASIAFGLSGACGVRFASPLSASSAG</sequence>
<dbReference type="EMBL" id="BAABJP010000029">
    <property type="protein sequence ID" value="GAA5163435.1"/>
    <property type="molecule type" value="Genomic_DNA"/>
</dbReference>
<gene>
    <name evidence="2" type="ORF">GCM10023321_50320</name>
</gene>
<keyword evidence="3" id="KW-1185">Reference proteome</keyword>
<feature type="region of interest" description="Disordered" evidence="1">
    <location>
        <begin position="1"/>
        <end position="22"/>
    </location>
</feature>
<dbReference type="Proteomes" id="UP001428817">
    <property type="component" value="Unassembled WGS sequence"/>
</dbReference>
<feature type="compositionally biased region" description="Low complexity" evidence="1">
    <location>
        <begin position="113"/>
        <end position="131"/>
    </location>
</feature>
<name>A0ABP9QKE2_9PSEU</name>